<evidence type="ECO:0000256" key="3">
    <source>
        <dbReference type="ARBA" id="ARBA00022741"/>
    </source>
</evidence>
<evidence type="ECO:0000256" key="1">
    <source>
        <dbReference type="ARBA" id="ARBA00004127"/>
    </source>
</evidence>
<dbReference type="AlphaFoldDB" id="A0A914S4G2"/>
<dbReference type="GO" id="GO:0016020">
    <property type="term" value="C:membrane"/>
    <property type="evidence" value="ECO:0007669"/>
    <property type="project" value="TreeGrafter"/>
</dbReference>
<evidence type="ECO:0000313" key="5">
    <source>
        <dbReference type="Proteomes" id="UP000887564"/>
    </source>
</evidence>
<dbReference type="GO" id="GO:0012505">
    <property type="term" value="C:endomembrane system"/>
    <property type="evidence" value="ECO:0007669"/>
    <property type="project" value="UniProtKB-SubCell"/>
</dbReference>
<dbReference type="WBParaSite" id="PEQ_0001204401-mRNA-1">
    <property type="protein sequence ID" value="PEQ_0001204401-mRNA-1"/>
    <property type="gene ID" value="PEQ_0001204401"/>
</dbReference>
<dbReference type="SUPFAM" id="SSF52540">
    <property type="entry name" value="P-loop containing nucleoside triphosphate hydrolases"/>
    <property type="match status" value="1"/>
</dbReference>
<evidence type="ECO:0000313" key="6">
    <source>
        <dbReference type="WBParaSite" id="PEQ_0001204401-mRNA-1"/>
    </source>
</evidence>
<organism evidence="5 6">
    <name type="scientific">Parascaris equorum</name>
    <name type="common">Equine roundworm</name>
    <dbReference type="NCBI Taxonomy" id="6256"/>
    <lineage>
        <taxon>Eukaryota</taxon>
        <taxon>Metazoa</taxon>
        <taxon>Ecdysozoa</taxon>
        <taxon>Nematoda</taxon>
        <taxon>Chromadorea</taxon>
        <taxon>Rhabditida</taxon>
        <taxon>Spirurina</taxon>
        <taxon>Ascaridomorpha</taxon>
        <taxon>Ascaridoidea</taxon>
        <taxon>Ascarididae</taxon>
        <taxon>Parascaris</taxon>
    </lineage>
</organism>
<keyword evidence="3" id="KW-0547">Nucleotide-binding</keyword>
<keyword evidence="2" id="KW-0677">Repeat</keyword>
<name>A0A914S4G2_PAREQ</name>
<dbReference type="PANTHER" id="PTHR24223">
    <property type="entry name" value="ATP-BINDING CASSETTE SUB-FAMILY C"/>
    <property type="match status" value="1"/>
</dbReference>
<keyword evidence="5" id="KW-1185">Reference proteome</keyword>
<sequence>YVDAVVSYFFKGSPNENLLRKPPLDWPAEGEIEIENLFLRYRENLDYVLKGVSAHIKGGEKIGIVGRTGAGWYSLLFYCVFWSCFVSIDKINKFDCTSLEAHDSSPTFQDPVLFSGTLRMNLDPFEHFTDSVLWTALKMAHLEPFVSSLADKLEHNISEGGENLRYDFCCFALVRTFDSPFSTYSSVYL</sequence>
<reference evidence="6" key="1">
    <citation type="submission" date="2022-11" db="UniProtKB">
        <authorList>
            <consortium name="WormBaseParasite"/>
        </authorList>
    </citation>
    <scope>IDENTIFICATION</scope>
</reference>
<dbReference type="InterPro" id="IPR027417">
    <property type="entry name" value="P-loop_NTPase"/>
</dbReference>
<comment type="subcellular location">
    <subcellularLocation>
        <location evidence="1">Endomembrane system</location>
        <topology evidence="1">Multi-pass membrane protein</topology>
    </subcellularLocation>
</comment>
<dbReference type="InterPro" id="IPR050173">
    <property type="entry name" value="ABC_transporter_C-like"/>
</dbReference>
<dbReference type="GO" id="GO:0005524">
    <property type="term" value="F:ATP binding"/>
    <property type="evidence" value="ECO:0007669"/>
    <property type="project" value="UniProtKB-KW"/>
</dbReference>
<dbReference type="Proteomes" id="UP000887564">
    <property type="component" value="Unplaced"/>
</dbReference>
<keyword evidence="4" id="KW-0067">ATP-binding</keyword>
<dbReference type="GO" id="GO:0042626">
    <property type="term" value="F:ATPase-coupled transmembrane transporter activity"/>
    <property type="evidence" value="ECO:0007669"/>
    <property type="project" value="TreeGrafter"/>
</dbReference>
<protein>
    <submittedName>
        <fullName evidence="6">Uncharacterized protein</fullName>
    </submittedName>
</protein>
<dbReference type="Gene3D" id="3.40.50.300">
    <property type="entry name" value="P-loop containing nucleotide triphosphate hydrolases"/>
    <property type="match status" value="1"/>
</dbReference>
<evidence type="ECO:0000256" key="2">
    <source>
        <dbReference type="ARBA" id="ARBA00022737"/>
    </source>
</evidence>
<dbReference type="PANTHER" id="PTHR24223:SF443">
    <property type="entry name" value="MULTIDRUG-RESISTANCE LIKE PROTEIN 1, ISOFORM I"/>
    <property type="match status" value="1"/>
</dbReference>
<accession>A0A914S4G2</accession>
<proteinExistence type="predicted"/>
<evidence type="ECO:0000256" key="4">
    <source>
        <dbReference type="ARBA" id="ARBA00022840"/>
    </source>
</evidence>